<evidence type="ECO:0000313" key="3">
    <source>
        <dbReference type="EMBL" id="EKC76410.1"/>
    </source>
</evidence>
<evidence type="ECO:0000256" key="2">
    <source>
        <dbReference type="SAM" id="Phobius"/>
    </source>
</evidence>
<feature type="transmembrane region" description="Helical" evidence="2">
    <location>
        <begin position="49"/>
        <end position="69"/>
    </location>
</feature>
<comment type="caution">
    <text evidence="3">The sequence shown here is derived from an EMBL/GenBank/DDBJ whole genome shotgun (WGS) entry which is preliminary data.</text>
</comment>
<reference evidence="3" key="1">
    <citation type="journal article" date="2013" name="Environ. Microbiol.">
        <title>Microbiota from the distal guts of lean and obese adolescents exhibit partial functional redundancy besides clear differences in community structure.</title>
        <authorList>
            <person name="Ferrer M."/>
            <person name="Ruiz A."/>
            <person name="Lanza F."/>
            <person name="Haange S.B."/>
            <person name="Oberbach A."/>
            <person name="Till H."/>
            <person name="Bargiela R."/>
            <person name="Campoy C."/>
            <person name="Segura M.T."/>
            <person name="Richter M."/>
            <person name="von Bergen M."/>
            <person name="Seifert J."/>
            <person name="Suarez A."/>
        </authorList>
    </citation>
    <scope>NUCLEOTIDE SEQUENCE</scope>
</reference>
<organism evidence="3">
    <name type="scientific">human gut metagenome</name>
    <dbReference type="NCBI Taxonomy" id="408170"/>
    <lineage>
        <taxon>unclassified sequences</taxon>
        <taxon>metagenomes</taxon>
        <taxon>organismal metagenomes</taxon>
    </lineage>
</organism>
<proteinExistence type="predicted"/>
<dbReference type="Pfam" id="PF12666">
    <property type="entry name" value="PrgI"/>
    <property type="match status" value="1"/>
</dbReference>
<keyword evidence="2" id="KW-0472">Membrane</keyword>
<dbReference type="InterPro" id="IPR024414">
    <property type="entry name" value="Uncharacterised_PrgI"/>
</dbReference>
<gene>
    <name evidence="3" type="ORF">OBE_00856</name>
</gene>
<keyword evidence="2" id="KW-1133">Transmembrane helix</keyword>
<keyword evidence="2" id="KW-0812">Transmembrane</keyword>
<name>K1UDR8_9ZZZZ</name>
<evidence type="ECO:0008006" key="4">
    <source>
        <dbReference type="Google" id="ProtNLM"/>
    </source>
</evidence>
<evidence type="ECO:0000256" key="1">
    <source>
        <dbReference type="SAM" id="MobiDB-lite"/>
    </source>
</evidence>
<accession>K1UDR8</accession>
<feature type="region of interest" description="Disordered" evidence="1">
    <location>
        <begin position="75"/>
        <end position="94"/>
    </location>
</feature>
<sequence length="94" mass="10101">MAYVNVPKDLTKVKTKVLFNLTKRQLICFGSGALIGVPLFFLLKGSIGTSPAAMVMMVVMIPVCCSLCMKRRSAAGGRHPQHLPCVLPETEAAP</sequence>
<protein>
    <recommendedName>
        <fullName evidence="4">PrgI family protein</fullName>
    </recommendedName>
</protein>
<dbReference type="EMBL" id="AJWZ01000583">
    <property type="protein sequence ID" value="EKC76410.1"/>
    <property type="molecule type" value="Genomic_DNA"/>
</dbReference>
<feature type="transmembrane region" description="Helical" evidence="2">
    <location>
        <begin position="26"/>
        <end position="43"/>
    </location>
</feature>
<dbReference type="AlphaFoldDB" id="K1UDR8"/>
<feature type="non-terminal residue" evidence="3">
    <location>
        <position position="94"/>
    </location>
</feature>